<name>A0A6B9FGJ7_9HYPH</name>
<dbReference type="AlphaFoldDB" id="A0A6B9FGJ7"/>
<organism evidence="1 2">
    <name type="scientific">Methylobacterium mesophilicum SR1.6/6</name>
    <dbReference type="NCBI Taxonomy" id="908290"/>
    <lineage>
        <taxon>Bacteria</taxon>
        <taxon>Pseudomonadati</taxon>
        <taxon>Pseudomonadota</taxon>
        <taxon>Alphaproteobacteria</taxon>
        <taxon>Hyphomicrobiales</taxon>
        <taxon>Methylobacteriaceae</taxon>
        <taxon>Methylobacterium</taxon>
    </lineage>
</organism>
<sequence length="203" mass="22698">MKALGASIVCILWGWIIWAVAIAPAATHSLWRQDYPTPHVPSPLVAASVEYRLENAWGLAKDTWGFLGSPGDNETGFIIYRLTDASALWARKQGSRLGEMLAPMSGEWRRTPVEDRGGGNAIRTWHPYDHDPQMMSVRRPEQHPPSINEFLEKYGFTIPIEKERTDEVDQAIQSEGSFYSFGRGGSVTIIDPTRGKVYFAYAG</sequence>
<gene>
    <name evidence="1" type="ORF">MMSR116_08315</name>
</gene>
<evidence type="ECO:0000313" key="1">
    <source>
        <dbReference type="EMBL" id="QGY01881.1"/>
    </source>
</evidence>
<dbReference type="EMBL" id="CP043538">
    <property type="protein sequence ID" value="QGY01881.1"/>
    <property type="molecule type" value="Genomic_DNA"/>
</dbReference>
<accession>A0A6B9FGJ7</accession>
<evidence type="ECO:0000313" key="2">
    <source>
        <dbReference type="Proteomes" id="UP000012488"/>
    </source>
</evidence>
<dbReference type="OrthoDB" id="7595812at2"/>
<dbReference type="Proteomes" id="UP000012488">
    <property type="component" value="Chromosome"/>
</dbReference>
<protein>
    <submittedName>
        <fullName evidence="1">Uncharacterized protein</fullName>
    </submittedName>
</protein>
<reference evidence="1 2" key="1">
    <citation type="journal article" date="2012" name="Genet. Mol. Biol.">
        <title>Analysis of 16S rRNA and mxaF genes revealing insights into Methylobacterium niche-specific plant association.</title>
        <authorList>
            <person name="Dourado M.N."/>
            <person name="Andreote F.D."/>
            <person name="Dini-Andreote F."/>
            <person name="Conti R."/>
            <person name="Araujo J.M."/>
            <person name="Araujo W.L."/>
        </authorList>
    </citation>
    <scope>NUCLEOTIDE SEQUENCE [LARGE SCALE GENOMIC DNA]</scope>
    <source>
        <strain evidence="1 2">SR1.6/6</strain>
    </source>
</reference>
<proteinExistence type="predicted"/>
<dbReference type="KEGG" id="mmes:MMSR116_08315"/>
<reference evidence="1 2" key="2">
    <citation type="journal article" date="2013" name="Genome Announc.">
        <title>Draft Genome Sequence of Methylobacterium mesophilicum Strain SR1.6/6, Isolated from Citrus sinensis.</title>
        <authorList>
            <person name="Marinho Almeida D."/>
            <person name="Dini-Andreote F."/>
            <person name="Camargo Neves A.A."/>
            <person name="Juca Ramos R.T."/>
            <person name="Andreote F.D."/>
            <person name="Carneiro A.R."/>
            <person name="Oliveira de Souza Lima A."/>
            <person name="Caracciolo Gomes de Sa P.H."/>
            <person name="Ribeiro Barbosa M.S."/>
            <person name="Araujo W.L."/>
            <person name="Silva A."/>
        </authorList>
    </citation>
    <scope>NUCLEOTIDE SEQUENCE [LARGE SCALE GENOMIC DNA]</scope>
    <source>
        <strain evidence="1 2">SR1.6/6</strain>
    </source>
</reference>
<dbReference type="RefSeq" id="WP_158168629.1">
    <property type="nucleotide sequence ID" value="NZ_CP043538.1"/>
</dbReference>